<protein>
    <submittedName>
        <fullName evidence="4">Carbohydrate binding domain-containing protein</fullName>
    </submittedName>
</protein>
<keyword evidence="1" id="KW-0378">Hydrolase</keyword>
<evidence type="ECO:0000313" key="5">
    <source>
        <dbReference type="Proteomes" id="UP001217485"/>
    </source>
</evidence>
<dbReference type="EMBL" id="JAQNDK010000002">
    <property type="protein sequence ID" value="MDC0679381.1"/>
    <property type="molecule type" value="Genomic_DNA"/>
</dbReference>
<evidence type="ECO:0000256" key="1">
    <source>
        <dbReference type="ARBA" id="ARBA00022801"/>
    </source>
</evidence>
<dbReference type="SUPFAM" id="SSF49785">
    <property type="entry name" value="Galactose-binding domain-like"/>
    <property type="match status" value="1"/>
</dbReference>
<dbReference type="InterPro" id="IPR003305">
    <property type="entry name" value="CenC_carb-bd"/>
</dbReference>
<evidence type="ECO:0000256" key="2">
    <source>
        <dbReference type="SAM" id="MobiDB-lite"/>
    </source>
</evidence>
<accession>A0ABT5BZ00</accession>
<evidence type="ECO:0000313" key="4">
    <source>
        <dbReference type="EMBL" id="MDC0679381.1"/>
    </source>
</evidence>
<evidence type="ECO:0000259" key="3">
    <source>
        <dbReference type="Pfam" id="PF02018"/>
    </source>
</evidence>
<sequence>MGKANSGNLRAPRPARAGRHRRERHEVGSARAGRRQLRLGGPTGGELSVGPASEREGAAACVSGRTETSHGLRQEALVEPLAAGGPFTFSSWIRVGGAGGQTVNAALTITEEGQALRDLSLATIVAADGRWIELAGNFGLGFNAAPVTIELKLYGPSADVELCAADVKIQPLSAR</sequence>
<dbReference type="InterPro" id="IPR008979">
    <property type="entry name" value="Galactose-bd-like_sf"/>
</dbReference>
<keyword evidence="5" id="KW-1185">Reference proteome</keyword>
<dbReference type="RefSeq" id="WP_272096354.1">
    <property type="nucleotide sequence ID" value="NZ_JAQNDK010000002.1"/>
</dbReference>
<organism evidence="4 5">
    <name type="scientific">Sorangium atrum</name>
    <dbReference type="NCBI Taxonomy" id="2995308"/>
    <lineage>
        <taxon>Bacteria</taxon>
        <taxon>Pseudomonadati</taxon>
        <taxon>Myxococcota</taxon>
        <taxon>Polyangia</taxon>
        <taxon>Polyangiales</taxon>
        <taxon>Polyangiaceae</taxon>
        <taxon>Sorangium</taxon>
    </lineage>
</organism>
<reference evidence="4 5" key="1">
    <citation type="submission" date="2023-01" db="EMBL/GenBank/DDBJ databases">
        <title>Minimal conservation of predation-associated metabolite biosynthetic gene clusters underscores biosynthetic potential of Myxococcota including descriptions for ten novel species: Archangium lansinium sp. nov., Myxococcus landrumus sp. nov., Nannocystis bai.</title>
        <authorList>
            <person name="Ahearne A."/>
            <person name="Stevens C."/>
            <person name="Dowd S."/>
        </authorList>
    </citation>
    <scope>NUCLEOTIDE SEQUENCE [LARGE SCALE GENOMIC DNA]</scope>
    <source>
        <strain evidence="4 5">WIWO2</strain>
    </source>
</reference>
<proteinExistence type="predicted"/>
<dbReference type="Gene3D" id="2.60.120.260">
    <property type="entry name" value="Galactose-binding domain-like"/>
    <property type="match status" value="1"/>
</dbReference>
<feature type="domain" description="CBM-cenC" evidence="3">
    <location>
        <begin position="45"/>
        <end position="154"/>
    </location>
</feature>
<dbReference type="Pfam" id="PF02018">
    <property type="entry name" value="CBM_4_9"/>
    <property type="match status" value="1"/>
</dbReference>
<name>A0ABT5BZ00_9BACT</name>
<comment type="caution">
    <text evidence="4">The sequence shown here is derived from an EMBL/GenBank/DDBJ whole genome shotgun (WGS) entry which is preliminary data.</text>
</comment>
<gene>
    <name evidence="4" type="ORF">POL72_16675</name>
</gene>
<feature type="region of interest" description="Disordered" evidence="2">
    <location>
        <begin position="1"/>
        <end position="66"/>
    </location>
</feature>
<dbReference type="Proteomes" id="UP001217485">
    <property type="component" value="Unassembled WGS sequence"/>
</dbReference>